<evidence type="ECO:0000313" key="2">
    <source>
        <dbReference type="EMBL" id="UNP30646.1"/>
    </source>
</evidence>
<gene>
    <name evidence="2" type="ORF">MOV92_05125</name>
</gene>
<keyword evidence="3" id="KW-1185">Reference proteome</keyword>
<evidence type="ECO:0000256" key="1">
    <source>
        <dbReference type="SAM" id="MobiDB-lite"/>
    </source>
</evidence>
<reference evidence="2 3" key="1">
    <citation type="submission" date="2022-03" db="EMBL/GenBank/DDBJ databases">
        <title>Complete genome sequence of Lysobacter capsici VKM B-2533 and Lysobacter gummosus 10.1.1, promising sources of lytic agents.</title>
        <authorList>
            <person name="Tarlachkov S.V."/>
            <person name="Kudryakova I.V."/>
            <person name="Afoshin A.S."/>
            <person name="Leontyevskaya E.A."/>
            <person name="Leontyevskaya N.V."/>
        </authorList>
    </citation>
    <scope>NUCLEOTIDE SEQUENCE [LARGE SCALE GENOMIC DNA]</scope>
    <source>
        <strain evidence="2 3">10.1.1</strain>
    </source>
</reference>
<feature type="compositionally biased region" description="Basic residues" evidence="1">
    <location>
        <begin position="95"/>
        <end position="122"/>
    </location>
</feature>
<dbReference type="RefSeq" id="WP_148648754.1">
    <property type="nucleotide sequence ID" value="NZ_CP011131.1"/>
</dbReference>
<dbReference type="EMBL" id="CP093547">
    <property type="protein sequence ID" value="UNP30646.1"/>
    <property type="molecule type" value="Genomic_DNA"/>
</dbReference>
<feature type="region of interest" description="Disordered" evidence="1">
    <location>
        <begin position="1"/>
        <end position="184"/>
    </location>
</feature>
<sequence>MPREDAGTNSIDSTRRRNASAKPAASPRDSCNRREDRTGPAHADDTTASRRADAPRHFRVGDFTCSKSAAGSVGDSIPTSPARVRSRREREFDRRRRKRFPDRCAHRARRTRRGRRAHRRPSRLTNGRFERASAPSRRRATTPTHALADAFARVAKPSPTPPTTPTPTRRERSRRPSNARAGQKKFAHFRAFGLVRREIRHPRGEEFFLPVQVAADAFEAFANARAHRRKN</sequence>
<feature type="compositionally biased region" description="Basic residues" evidence="1">
    <location>
        <begin position="171"/>
        <end position="184"/>
    </location>
</feature>
<organism evidence="2 3">
    <name type="scientific">Lysobacter gummosus</name>
    <dbReference type="NCBI Taxonomy" id="262324"/>
    <lineage>
        <taxon>Bacteria</taxon>
        <taxon>Pseudomonadati</taxon>
        <taxon>Pseudomonadota</taxon>
        <taxon>Gammaproteobacteria</taxon>
        <taxon>Lysobacterales</taxon>
        <taxon>Lysobacteraceae</taxon>
        <taxon>Lysobacter</taxon>
    </lineage>
</organism>
<protein>
    <submittedName>
        <fullName evidence="2">Uncharacterized protein</fullName>
    </submittedName>
</protein>
<name>A0ABY3XG71_9GAMM</name>
<accession>A0ABY3XG71</accession>
<dbReference type="Proteomes" id="UP000829194">
    <property type="component" value="Chromosome"/>
</dbReference>
<evidence type="ECO:0000313" key="3">
    <source>
        <dbReference type="Proteomes" id="UP000829194"/>
    </source>
</evidence>
<proteinExistence type="predicted"/>
<feature type="compositionally biased region" description="Basic and acidic residues" evidence="1">
    <location>
        <begin position="30"/>
        <end position="60"/>
    </location>
</feature>